<dbReference type="InterPro" id="IPR005248">
    <property type="entry name" value="NadD/NMNAT"/>
</dbReference>
<comment type="similarity">
    <text evidence="3 11">Belongs to the NadD family.</text>
</comment>
<evidence type="ECO:0000256" key="8">
    <source>
        <dbReference type="ARBA" id="ARBA00022840"/>
    </source>
</evidence>
<evidence type="ECO:0000256" key="5">
    <source>
        <dbReference type="ARBA" id="ARBA00022679"/>
    </source>
</evidence>
<accession>A0ABT5MET6</accession>
<keyword evidence="5 11" id="KW-0808">Transferase</keyword>
<dbReference type="Pfam" id="PF01467">
    <property type="entry name" value="CTP_transf_like"/>
    <property type="match status" value="1"/>
</dbReference>
<dbReference type="InterPro" id="IPR004821">
    <property type="entry name" value="Cyt_trans-like"/>
</dbReference>
<gene>
    <name evidence="11 13" type="primary">nadD</name>
    <name evidence="13" type="ORF">PSQ39_10650</name>
</gene>
<keyword evidence="9 11" id="KW-0520">NAD</keyword>
<evidence type="ECO:0000256" key="7">
    <source>
        <dbReference type="ARBA" id="ARBA00022741"/>
    </source>
</evidence>
<feature type="domain" description="Cytidyltransferase-like" evidence="12">
    <location>
        <begin position="10"/>
        <end position="172"/>
    </location>
</feature>
<protein>
    <recommendedName>
        <fullName evidence="11">Probable nicotinate-nucleotide adenylyltransferase</fullName>
        <ecNumber evidence="11">2.7.7.18</ecNumber>
    </recommendedName>
    <alternativeName>
        <fullName evidence="11">Deamido-NAD(+) diphosphorylase</fullName>
    </alternativeName>
    <alternativeName>
        <fullName evidence="11">Deamido-NAD(+) pyrophosphorylase</fullName>
    </alternativeName>
    <alternativeName>
        <fullName evidence="11">Nicotinate mononucleotide adenylyltransferase</fullName>
        <shortName evidence="11">NaMN adenylyltransferase</shortName>
    </alternativeName>
</protein>
<name>A0ABT5MET6_9BURK</name>
<dbReference type="EMBL" id="JAQSIO010000003">
    <property type="protein sequence ID" value="MDD0815090.1"/>
    <property type="molecule type" value="Genomic_DNA"/>
</dbReference>
<evidence type="ECO:0000313" key="13">
    <source>
        <dbReference type="EMBL" id="MDD0815090.1"/>
    </source>
</evidence>
<evidence type="ECO:0000256" key="3">
    <source>
        <dbReference type="ARBA" id="ARBA00009014"/>
    </source>
</evidence>
<dbReference type="EC" id="2.7.7.18" evidence="11"/>
<proteinExistence type="inferred from homology"/>
<evidence type="ECO:0000256" key="1">
    <source>
        <dbReference type="ARBA" id="ARBA00002324"/>
    </source>
</evidence>
<dbReference type="GO" id="GO:0016779">
    <property type="term" value="F:nucleotidyltransferase activity"/>
    <property type="evidence" value="ECO:0007669"/>
    <property type="project" value="UniProtKB-KW"/>
</dbReference>
<comment type="function">
    <text evidence="1 11">Catalyzes the reversible adenylation of nicotinate mononucleotide (NaMN) to nicotinic acid adenine dinucleotide (NaAD).</text>
</comment>
<organism evidence="13 14">
    <name type="scientific">Curvibacter microcysteis</name>
    <dbReference type="NCBI Taxonomy" id="3026419"/>
    <lineage>
        <taxon>Bacteria</taxon>
        <taxon>Pseudomonadati</taxon>
        <taxon>Pseudomonadota</taxon>
        <taxon>Betaproteobacteria</taxon>
        <taxon>Burkholderiales</taxon>
        <taxon>Comamonadaceae</taxon>
        <taxon>Curvibacter</taxon>
    </lineage>
</organism>
<reference evidence="13 14" key="1">
    <citation type="submission" date="2023-02" db="EMBL/GenBank/DDBJ databases">
        <title>Bacterial whole genome sequence for Curvibacter sp. HBC28.</title>
        <authorList>
            <person name="Le V."/>
            <person name="Ko S.-R."/>
            <person name="Ahn C.-Y."/>
            <person name="Oh H.-M."/>
        </authorList>
    </citation>
    <scope>NUCLEOTIDE SEQUENCE [LARGE SCALE GENOMIC DNA]</scope>
    <source>
        <strain evidence="13 14">HBC28</strain>
    </source>
</reference>
<dbReference type="NCBIfam" id="TIGR00482">
    <property type="entry name" value="nicotinate (nicotinamide) nucleotide adenylyltransferase"/>
    <property type="match status" value="1"/>
</dbReference>
<evidence type="ECO:0000256" key="6">
    <source>
        <dbReference type="ARBA" id="ARBA00022695"/>
    </source>
</evidence>
<keyword evidence="6 11" id="KW-0548">Nucleotidyltransferase</keyword>
<dbReference type="NCBIfam" id="TIGR00125">
    <property type="entry name" value="cyt_tran_rel"/>
    <property type="match status" value="1"/>
</dbReference>
<keyword evidence="7 11" id="KW-0547">Nucleotide-binding</keyword>
<keyword evidence="8 11" id="KW-0067">ATP-binding</keyword>
<dbReference type="InterPro" id="IPR014729">
    <property type="entry name" value="Rossmann-like_a/b/a_fold"/>
</dbReference>
<comment type="catalytic activity">
    <reaction evidence="10 11">
        <text>nicotinate beta-D-ribonucleotide + ATP + H(+) = deamido-NAD(+) + diphosphate</text>
        <dbReference type="Rhea" id="RHEA:22860"/>
        <dbReference type="ChEBI" id="CHEBI:15378"/>
        <dbReference type="ChEBI" id="CHEBI:30616"/>
        <dbReference type="ChEBI" id="CHEBI:33019"/>
        <dbReference type="ChEBI" id="CHEBI:57502"/>
        <dbReference type="ChEBI" id="CHEBI:58437"/>
        <dbReference type="EC" id="2.7.7.18"/>
    </reaction>
</comment>
<sequence length="202" mass="21980">MSHAQPRIGVFGGAFDPPHLAHVALAGAALTQLGLTRLHILPTGRPAHRSRPVSAGEHRLAMARLAFAELPDVVVDAREFARSGPSYTVDTLDELQGEYPGSQLVLIIGGDQAAAFPQWHRYQDILHKAIISVAGRENSAKAGGLFELQHPPGGRWEPLQWPLMSVSATDIRWRVASGLDIHHLVPAGVARYIEQHHLYKSA</sequence>
<comment type="caution">
    <text evidence="13">The sequence shown here is derived from an EMBL/GenBank/DDBJ whole genome shotgun (WGS) entry which is preliminary data.</text>
</comment>
<evidence type="ECO:0000259" key="12">
    <source>
        <dbReference type="Pfam" id="PF01467"/>
    </source>
</evidence>
<dbReference type="Gene3D" id="3.40.50.620">
    <property type="entry name" value="HUPs"/>
    <property type="match status" value="1"/>
</dbReference>
<comment type="pathway">
    <text evidence="2 11">Cofactor biosynthesis; NAD(+) biosynthesis; deamido-NAD(+) from nicotinate D-ribonucleotide: step 1/1.</text>
</comment>
<evidence type="ECO:0000256" key="4">
    <source>
        <dbReference type="ARBA" id="ARBA00022642"/>
    </source>
</evidence>
<evidence type="ECO:0000313" key="14">
    <source>
        <dbReference type="Proteomes" id="UP001528672"/>
    </source>
</evidence>
<dbReference type="PANTHER" id="PTHR39321:SF3">
    <property type="entry name" value="PHOSPHOPANTETHEINE ADENYLYLTRANSFERASE"/>
    <property type="match status" value="1"/>
</dbReference>
<dbReference type="CDD" id="cd02165">
    <property type="entry name" value="NMNAT"/>
    <property type="match status" value="1"/>
</dbReference>
<evidence type="ECO:0000256" key="11">
    <source>
        <dbReference type="HAMAP-Rule" id="MF_00244"/>
    </source>
</evidence>
<evidence type="ECO:0000256" key="10">
    <source>
        <dbReference type="ARBA" id="ARBA00048721"/>
    </source>
</evidence>
<dbReference type="SUPFAM" id="SSF52374">
    <property type="entry name" value="Nucleotidylyl transferase"/>
    <property type="match status" value="1"/>
</dbReference>
<evidence type="ECO:0000256" key="2">
    <source>
        <dbReference type="ARBA" id="ARBA00005019"/>
    </source>
</evidence>
<dbReference type="HAMAP" id="MF_00244">
    <property type="entry name" value="NaMN_adenylyltr"/>
    <property type="match status" value="1"/>
</dbReference>
<keyword evidence="4 11" id="KW-0662">Pyridine nucleotide biosynthesis</keyword>
<keyword evidence="14" id="KW-1185">Reference proteome</keyword>
<dbReference type="Proteomes" id="UP001528672">
    <property type="component" value="Unassembled WGS sequence"/>
</dbReference>
<dbReference type="PANTHER" id="PTHR39321">
    <property type="entry name" value="NICOTINATE-NUCLEOTIDE ADENYLYLTRANSFERASE-RELATED"/>
    <property type="match status" value="1"/>
</dbReference>
<evidence type="ECO:0000256" key="9">
    <source>
        <dbReference type="ARBA" id="ARBA00023027"/>
    </source>
</evidence>